<evidence type="ECO:0000256" key="5">
    <source>
        <dbReference type="ARBA" id="ARBA00023136"/>
    </source>
</evidence>
<feature type="signal peptide" evidence="6">
    <location>
        <begin position="1"/>
        <end position="24"/>
    </location>
</feature>
<keyword evidence="4" id="KW-1133">Transmembrane helix</keyword>
<evidence type="ECO:0000313" key="9">
    <source>
        <dbReference type="Proteomes" id="UP000596092"/>
    </source>
</evidence>
<dbReference type="SMART" id="SM01049">
    <property type="entry name" value="Cache_2"/>
    <property type="match status" value="1"/>
</dbReference>
<dbReference type="RefSeq" id="WP_199261403.1">
    <property type="nucleotide sequence ID" value="NZ_CP054140.1"/>
</dbReference>
<dbReference type="InterPro" id="IPR033480">
    <property type="entry name" value="sCache_2"/>
</dbReference>
<dbReference type="GO" id="GO:0005886">
    <property type="term" value="C:plasma membrane"/>
    <property type="evidence" value="ECO:0007669"/>
    <property type="project" value="UniProtKB-SubCell"/>
</dbReference>
<keyword evidence="6" id="KW-0732">Signal</keyword>
<organism evidence="8 9">
    <name type="scientific">Desulfobulbus oligotrophicus</name>
    <dbReference type="NCBI Taxonomy" id="1909699"/>
    <lineage>
        <taxon>Bacteria</taxon>
        <taxon>Pseudomonadati</taxon>
        <taxon>Thermodesulfobacteriota</taxon>
        <taxon>Desulfobulbia</taxon>
        <taxon>Desulfobulbales</taxon>
        <taxon>Desulfobulbaceae</taxon>
        <taxon>Desulfobulbus</taxon>
    </lineage>
</organism>
<dbReference type="Gene3D" id="3.30.450.20">
    <property type="entry name" value="PAS domain"/>
    <property type="match status" value="1"/>
</dbReference>
<evidence type="ECO:0000259" key="7">
    <source>
        <dbReference type="SMART" id="SM01049"/>
    </source>
</evidence>
<keyword evidence="2" id="KW-1003">Cell membrane</keyword>
<sequence>MKYFPAKLSCTLFILFLTVIPGGAQLSSKELAAESEAYIRTTAKETPTSPATIITKVEEACALLEKEGPAIFPKFKGKDSPFIFEGTYIWIHRLQDAKMLMHPIKYKMEGNDFIDLRDEKGKPFFAVMNTIANEIGHGWVDYYWPIPGTKNLTRKVSYVKRCTMANGTEVVIGCGIYNGDQEAMAELDIR</sequence>
<evidence type="ECO:0000256" key="3">
    <source>
        <dbReference type="ARBA" id="ARBA00022692"/>
    </source>
</evidence>
<accession>A0A7T6AQI8</accession>
<evidence type="ECO:0000256" key="4">
    <source>
        <dbReference type="ARBA" id="ARBA00022989"/>
    </source>
</evidence>
<name>A0A7T6AQI8_9BACT</name>
<feature type="chain" id="PRO_5032714307" evidence="6">
    <location>
        <begin position="25"/>
        <end position="190"/>
    </location>
</feature>
<evidence type="ECO:0000313" key="8">
    <source>
        <dbReference type="EMBL" id="QQG65843.1"/>
    </source>
</evidence>
<dbReference type="KEGG" id="dog:HP555_08175"/>
<proteinExistence type="predicted"/>
<gene>
    <name evidence="8" type="ORF">HP555_08175</name>
</gene>
<keyword evidence="5" id="KW-0472">Membrane</keyword>
<reference evidence="8 9" key="1">
    <citation type="submission" date="2020-05" db="EMBL/GenBank/DDBJ databases">
        <title>Complete genome of Desulfobulbus oligotrophicus.</title>
        <authorList>
            <person name="Podar M."/>
        </authorList>
    </citation>
    <scope>NUCLEOTIDE SEQUENCE [LARGE SCALE GENOMIC DNA]</scope>
    <source>
        <strain evidence="8 9">Prop6</strain>
    </source>
</reference>
<evidence type="ECO:0000256" key="1">
    <source>
        <dbReference type="ARBA" id="ARBA00004651"/>
    </source>
</evidence>
<dbReference type="InterPro" id="IPR004010">
    <property type="entry name" value="Double_Cache_2"/>
</dbReference>
<dbReference type="Proteomes" id="UP000596092">
    <property type="component" value="Chromosome"/>
</dbReference>
<keyword evidence="3" id="KW-0812">Transmembrane</keyword>
<dbReference type="EMBL" id="CP054140">
    <property type="protein sequence ID" value="QQG65843.1"/>
    <property type="molecule type" value="Genomic_DNA"/>
</dbReference>
<protein>
    <submittedName>
        <fullName evidence="8">Cache domain-containing protein</fullName>
    </submittedName>
</protein>
<dbReference type="AlphaFoldDB" id="A0A7T6AQI8"/>
<feature type="domain" description="Single Cache" evidence="7">
    <location>
        <begin position="35"/>
        <end position="126"/>
    </location>
</feature>
<keyword evidence="9" id="KW-1185">Reference proteome</keyword>
<evidence type="ECO:0000256" key="2">
    <source>
        <dbReference type="ARBA" id="ARBA00022475"/>
    </source>
</evidence>
<comment type="subcellular location">
    <subcellularLocation>
        <location evidence="1">Cell membrane</location>
        <topology evidence="1">Multi-pass membrane protein</topology>
    </subcellularLocation>
</comment>
<dbReference type="Pfam" id="PF08269">
    <property type="entry name" value="dCache_2"/>
    <property type="match status" value="1"/>
</dbReference>
<evidence type="ECO:0000256" key="6">
    <source>
        <dbReference type="SAM" id="SignalP"/>
    </source>
</evidence>